<feature type="chain" id="PRO_5029667706" description="3-keto-disaccharide hydrolase domain-containing protein" evidence="2">
    <location>
        <begin position="22"/>
        <end position="532"/>
    </location>
</feature>
<dbReference type="EMBL" id="WJYA01000003">
    <property type="protein sequence ID" value="MTE26073.1"/>
    <property type="molecule type" value="Genomic_DNA"/>
</dbReference>
<evidence type="ECO:0000313" key="4">
    <source>
        <dbReference type="Proteomes" id="UP000447545"/>
    </source>
</evidence>
<reference evidence="3 4" key="1">
    <citation type="submission" date="2019-11" db="EMBL/GenBank/DDBJ databases">
        <title>Winogradskyella ouciana sp. nov., isolated from the hadal seawater of the Mariana Trench.</title>
        <authorList>
            <person name="Liu R."/>
        </authorList>
    </citation>
    <scope>NUCLEOTIDE SEQUENCE [LARGE SCALE GENOMIC DNA]</scope>
    <source>
        <strain evidence="3 4">ZXX205</strain>
    </source>
</reference>
<evidence type="ECO:0000313" key="3">
    <source>
        <dbReference type="EMBL" id="MTE26073.1"/>
    </source>
</evidence>
<accession>A0A7K1GAA1</accession>
<name>A0A7K1GAA1_9FLAO</name>
<evidence type="ECO:0008006" key="5">
    <source>
        <dbReference type="Google" id="ProtNLM"/>
    </source>
</evidence>
<evidence type="ECO:0000256" key="2">
    <source>
        <dbReference type="SAM" id="SignalP"/>
    </source>
</evidence>
<feature type="compositionally biased region" description="Low complexity" evidence="1">
    <location>
        <begin position="236"/>
        <end position="256"/>
    </location>
</feature>
<dbReference type="Proteomes" id="UP000447545">
    <property type="component" value="Unassembled WGS sequence"/>
</dbReference>
<sequence length="532" mass="60575">MKTLVSIIFSMLFGAVSIAQTFQDNVTNEVMGEFPSQWDLVAGMATVDQQDGYKFINFSHGSIIKPIINEQTDNYLSDDFTVEFDMFFGLTSSIYGQRVEIRFWDGIYGYRQDDIVYKPIIIKRDGLETSWEHPQSGHAKNFVKELHTLEPVWRHVKIECKTSKLKIYLDERLVLNIPRFKMQPSMVSIGGKINDSRHDAKVGITNVTITGLSIQNQTQEDIGEPHTESDILATNTQTPGITSTTNTTGTENTNMTVDNQGTGTNSGETNSHTTAQHTGQIQTTINETPEIPIDKDSIRIYTPYEPLVVSTNPQLTPLEIEKPRILKITVTDLLCIDERDSGDNPDDYALQLFSYFKDSSADYDQFFHYDNNIDCNVAVPGGDLLVCGDMDNQIHVEKGNTRIGNFTNASLYYELDNAHYTMDAVNDIKFFIWLKEYTNNNHQILFNGSIKVKIKELLNHLLIQKFPDNSNLVQYYDTSITTLNDFYEYGSRGSFMWLRFTSRKTLEGPIRLGNSHGKAAVWVEFELQNYYD</sequence>
<dbReference type="RefSeq" id="WP_155087907.1">
    <property type="nucleotide sequence ID" value="NZ_WJYA01000003.1"/>
</dbReference>
<keyword evidence="4" id="KW-1185">Reference proteome</keyword>
<keyword evidence="2" id="KW-0732">Signal</keyword>
<dbReference type="AlphaFoldDB" id="A0A7K1GAA1"/>
<evidence type="ECO:0000256" key="1">
    <source>
        <dbReference type="SAM" id="MobiDB-lite"/>
    </source>
</evidence>
<feature type="signal peptide" evidence="2">
    <location>
        <begin position="1"/>
        <end position="21"/>
    </location>
</feature>
<protein>
    <recommendedName>
        <fullName evidence="5">3-keto-disaccharide hydrolase domain-containing protein</fullName>
    </recommendedName>
</protein>
<comment type="caution">
    <text evidence="3">The sequence shown here is derived from an EMBL/GenBank/DDBJ whole genome shotgun (WGS) entry which is preliminary data.</text>
</comment>
<organism evidence="3 4">
    <name type="scientific">Winogradskyella ouciana</name>
    <dbReference type="NCBI Taxonomy" id="2608631"/>
    <lineage>
        <taxon>Bacteria</taxon>
        <taxon>Pseudomonadati</taxon>
        <taxon>Bacteroidota</taxon>
        <taxon>Flavobacteriia</taxon>
        <taxon>Flavobacteriales</taxon>
        <taxon>Flavobacteriaceae</taxon>
        <taxon>Winogradskyella</taxon>
    </lineage>
</organism>
<proteinExistence type="predicted"/>
<feature type="compositionally biased region" description="Polar residues" evidence="1">
    <location>
        <begin position="257"/>
        <end position="273"/>
    </location>
</feature>
<gene>
    <name evidence="3" type="ORF">F1003_03920</name>
</gene>
<feature type="region of interest" description="Disordered" evidence="1">
    <location>
        <begin position="236"/>
        <end position="273"/>
    </location>
</feature>